<proteinExistence type="predicted"/>
<keyword evidence="1" id="KW-0472">Membrane</keyword>
<accession>A0A1A9HXS2</accession>
<name>A0A1A9HXS2_9BACT</name>
<keyword evidence="1" id="KW-1133">Transmembrane helix</keyword>
<sequence length="170" mass="18967">MLLLSLLLLIIILSGMLIRDVLYRQIELSYFILLGAGILFYSLLRCDRHTILVNFFVNSLIIAMMTGALILVYALKKKNKNFFHTKLGAGDVLFWILVTPLFAPANFILWMIFSLLLSLLPAAGQTLKKGTATAIPLAGYQSGILVAVLLLNNFLLHCNLFEEPLFLPAL</sequence>
<organism evidence="2 3">
    <name type="scientific">Niabella ginsenosidivorans</name>
    <dbReference type="NCBI Taxonomy" id="1176587"/>
    <lineage>
        <taxon>Bacteria</taxon>
        <taxon>Pseudomonadati</taxon>
        <taxon>Bacteroidota</taxon>
        <taxon>Chitinophagia</taxon>
        <taxon>Chitinophagales</taxon>
        <taxon>Chitinophagaceae</taxon>
        <taxon>Niabella</taxon>
    </lineage>
</organism>
<keyword evidence="1" id="KW-0812">Transmembrane</keyword>
<feature type="transmembrane region" description="Helical" evidence="1">
    <location>
        <begin position="94"/>
        <end position="120"/>
    </location>
</feature>
<protein>
    <recommendedName>
        <fullName evidence="4">Prepilin type IV endopeptidase peptidase domain-containing protein</fullName>
    </recommendedName>
</protein>
<dbReference type="EMBL" id="CP015772">
    <property type="protein sequence ID" value="ANH80043.1"/>
    <property type="molecule type" value="Genomic_DNA"/>
</dbReference>
<evidence type="ECO:0000256" key="1">
    <source>
        <dbReference type="SAM" id="Phobius"/>
    </source>
</evidence>
<feature type="transmembrane region" description="Helical" evidence="1">
    <location>
        <begin position="132"/>
        <end position="156"/>
    </location>
</feature>
<dbReference type="Proteomes" id="UP000077667">
    <property type="component" value="Chromosome"/>
</dbReference>
<dbReference type="AlphaFoldDB" id="A0A1A9HXS2"/>
<dbReference type="KEGG" id="nia:A8C56_02755"/>
<keyword evidence="3" id="KW-1185">Reference proteome</keyword>
<gene>
    <name evidence="2" type="ORF">A8C56_02755</name>
</gene>
<evidence type="ECO:0008006" key="4">
    <source>
        <dbReference type="Google" id="ProtNLM"/>
    </source>
</evidence>
<reference evidence="2 3" key="1">
    <citation type="submission" date="2016-05" db="EMBL/GenBank/DDBJ databases">
        <title>Niabella ginsenosidivorans BS26 whole genome sequencing.</title>
        <authorList>
            <person name="Im W.T."/>
            <person name="Siddiqi M.Z."/>
        </authorList>
    </citation>
    <scope>NUCLEOTIDE SEQUENCE [LARGE SCALE GENOMIC DNA]</scope>
    <source>
        <strain evidence="2 3">BS26</strain>
    </source>
</reference>
<dbReference type="STRING" id="1176587.A8C56_02755"/>
<evidence type="ECO:0000313" key="2">
    <source>
        <dbReference type="EMBL" id="ANH80043.1"/>
    </source>
</evidence>
<feature type="transmembrane region" description="Helical" evidence="1">
    <location>
        <begin position="51"/>
        <end position="74"/>
    </location>
</feature>
<feature type="transmembrane region" description="Helical" evidence="1">
    <location>
        <begin position="28"/>
        <end position="44"/>
    </location>
</feature>
<evidence type="ECO:0000313" key="3">
    <source>
        <dbReference type="Proteomes" id="UP000077667"/>
    </source>
</evidence>